<accession>A0ABS3JQA0</accession>
<dbReference type="InterPro" id="IPR005532">
    <property type="entry name" value="SUMF_dom"/>
</dbReference>
<evidence type="ECO:0000259" key="4">
    <source>
        <dbReference type="Pfam" id="PF03781"/>
    </source>
</evidence>
<evidence type="ECO:0000256" key="1">
    <source>
        <dbReference type="ARBA" id="ARBA00023002"/>
    </source>
</evidence>
<dbReference type="RefSeq" id="WP_207332130.1">
    <property type="nucleotide sequence ID" value="NZ_JAFMYW010000010.1"/>
</dbReference>
<dbReference type="InterPro" id="IPR016187">
    <property type="entry name" value="CTDL_fold"/>
</dbReference>
<dbReference type="InterPro" id="IPR017806">
    <property type="entry name" value="EgtB"/>
</dbReference>
<feature type="domain" description="Sulfatase-modifying factor enzyme-like" evidence="4">
    <location>
        <begin position="178"/>
        <end position="320"/>
    </location>
</feature>
<evidence type="ECO:0000313" key="7">
    <source>
        <dbReference type="Proteomes" id="UP000664628"/>
    </source>
</evidence>
<dbReference type="PANTHER" id="PTHR23150">
    <property type="entry name" value="SULFATASE MODIFYING FACTOR 1, 2"/>
    <property type="match status" value="1"/>
</dbReference>
<name>A0ABS3JQA0_9BACT</name>
<sequence>MHVSLVTTALADAFHQVRDQSVRLCSGLETEDFVVQPMADASPPKWHLGHTTWFWETFVLIPNVPGYRVFNDQFNYVFNSYYETVGRRTLRTMRGNLSRPTVAEVYRYREYIDRHMNRFLTENELADDLQSLVVLGLEHEKQHQELLITDIKYTLGHNPLFPALDIPVTEHTSERPGTSVVIPEGVYTIGYQGNDFSFDNELGVHKVYLNETALAGNLVTNADYLAFMEAGGYGQFQHWLADGWAWVNATKAEAPLYWHKLDGGSGSGQWHNYTFAGLEPIDLNAPVCHVNFYEADAYARWRGLRLPTEFEWETAALQGTLNWGQRWEWTASAYLPYPGFKTVPGAVGEYNGKFMSGQMVLRGASVATPPDSVRATYRNFFQPDKQWQYTGIRLVNA</sequence>
<evidence type="ECO:0000256" key="3">
    <source>
        <dbReference type="ARBA" id="ARBA00037882"/>
    </source>
</evidence>
<dbReference type="Pfam" id="PF03781">
    <property type="entry name" value="FGE-sulfatase"/>
    <property type="match status" value="1"/>
</dbReference>
<dbReference type="Pfam" id="PF12867">
    <property type="entry name" value="DinB_2"/>
    <property type="match status" value="1"/>
</dbReference>
<comment type="caution">
    <text evidence="6">The sequence shown here is derived from an EMBL/GenBank/DDBJ whole genome shotgun (WGS) entry which is preliminary data.</text>
</comment>
<gene>
    <name evidence="6" type="primary">egtB</name>
    <name evidence="6" type="ORF">J2I46_26590</name>
</gene>
<dbReference type="Proteomes" id="UP000664628">
    <property type="component" value="Unassembled WGS sequence"/>
</dbReference>
<dbReference type="NCBIfam" id="TIGR03440">
    <property type="entry name" value="egtB_TIGR03440"/>
    <property type="match status" value="1"/>
</dbReference>
<comment type="pathway">
    <text evidence="3">Amino-acid biosynthesis; ergothioneine biosynthesis.</text>
</comment>
<keyword evidence="1" id="KW-0560">Oxidoreductase</keyword>
<dbReference type="Gene3D" id="3.90.1580.10">
    <property type="entry name" value="paralog of FGE (formylglycine-generating enzyme)"/>
    <property type="match status" value="2"/>
</dbReference>
<dbReference type="SUPFAM" id="SSF56436">
    <property type="entry name" value="C-type lectin-like"/>
    <property type="match status" value="1"/>
</dbReference>
<keyword evidence="7" id="KW-1185">Reference proteome</keyword>
<evidence type="ECO:0000313" key="6">
    <source>
        <dbReference type="EMBL" id="MBO0952178.1"/>
    </source>
</evidence>
<organism evidence="6 7">
    <name type="scientific">Fibrella forsythiae</name>
    <dbReference type="NCBI Taxonomy" id="2817061"/>
    <lineage>
        <taxon>Bacteria</taxon>
        <taxon>Pseudomonadati</taxon>
        <taxon>Bacteroidota</taxon>
        <taxon>Cytophagia</taxon>
        <taxon>Cytophagales</taxon>
        <taxon>Spirosomataceae</taxon>
        <taxon>Fibrella</taxon>
    </lineage>
</organism>
<proteinExistence type="predicted"/>
<protein>
    <submittedName>
        <fullName evidence="6">Ergothioneine biosynthesis protein EgtB</fullName>
    </submittedName>
</protein>
<evidence type="ECO:0000259" key="5">
    <source>
        <dbReference type="Pfam" id="PF12867"/>
    </source>
</evidence>
<evidence type="ECO:0000256" key="2">
    <source>
        <dbReference type="ARBA" id="ARBA00023004"/>
    </source>
</evidence>
<dbReference type="InterPro" id="IPR042095">
    <property type="entry name" value="SUMF_sf"/>
</dbReference>
<feature type="domain" description="DinB-like" evidence="5">
    <location>
        <begin position="13"/>
        <end position="145"/>
    </location>
</feature>
<dbReference type="PANTHER" id="PTHR23150:SF36">
    <property type="entry name" value="HERCYNINE OXYGENASE"/>
    <property type="match status" value="1"/>
</dbReference>
<dbReference type="InterPro" id="IPR051043">
    <property type="entry name" value="Sulfatase_Mod_Factor_Kinase"/>
</dbReference>
<reference evidence="6 7" key="1">
    <citation type="submission" date="2021-03" db="EMBL/GenBank/DDBJ databases">
        <title>Fibrella sp. HMF5405 genome sequencing and assembly.</title>
        <authorList>
            <person name="Kang H."/>
            <person name="Kim H."/>
            <person name="Bae S."/>
            <person name="Joh K."/>
        </authorList>
    </citation>
    <scope>NUCLEOTIDE SEQUENCE [LARGE SCALE GENOMIC DNA]</scope>
    <source>
        <strain evidence="6 7">HMF5405</strain>
    </source>
</reference>
<dbReference type="EMBL" id="JAFMYW010000010">
    <property type="protein sequence ID" value="MBO0952178.1"/>
    <property type="molecule type" value="Genomic_DNA"/>
</dbReference>
<keyword evidence="2" id="KW-0408">Iron</keyword>
<dbReference type="InterPro" id="IPR024775">
    <property type="entry name" value="DinB-like"/>
</dbReference>